<dbReference type="eggNOG" id="COG2197">
    <property type="taxonomic scope" value="Bacteria"/>
</dbReference>
<proteinExistence type="predicted"/>
<dbReference type="RefSeq" id="WP_007319022.1">
    <property type="nucleotide sequence ID" value="NZ_BAEH01000093.1"/>
</dbReference>
<dbReference type="GO" id="GO:0003677">
    <property type="term" value="F:DNA binding"/>
    <property type="evidence" value="ECO:0007669"/>
    <property type="project" value="InterPro"/>
</dbReference>
<feature type="domain" description="HTH luxR-type" evidence="1">
    <location>
        <begin position="141"/>
        <end position="179"/>
    </location>
</feature>
<dbReference type="AlphaFoldDB" id="H0R3N6"/>
<evidence type="ECO:0000313" key="3">
    <source>
        <dbReference type="Proteomes" id="UP000035034"/>
    </source>
</evidence>
<dbReference type="Gene3D" id="1.10.10.10">
    <property type="entry name" value="Winged helix-like DNA-binding domain superfamily/Winged helix DNA-binding domain"/>
    <property type="match status" value="1"/>
</dbReference>
<comment type="caution">
    <text evidence="2">The sequence shown here is derived from an EMBL/GenBank/DDBJ whole genome shotgun (WGS) entry which is preliminary data.</text>
</comment>
<dbReference type="InterPro" id="IPR000792">
    <property type="entry name" value="Tscrpt_reg_LuxR_C"/>
</dbReference>
<dbReference type="Pfam" id="PF00196">
    <property type="entry name" value="GerE"/>
    <property type="match status" value="1"/>
</dbReference>
<name>H0R3N6_9ACTN</name>
<dbReference type="InterPro" id="IPR036388">
    <property type="entry name" value="WH-like_DNA-bd_sf"/>
</dbReference>
<dbReference type="InterPro" id="IPR016032">
    <property type="entry name" value="Sig_transdc_resp-reg_C-effctor"/>
</dbReference>
<dbReference type="STRING" id="1077974.GOEFS_093_00160"/>
<gene>
    <name evidence="2" type="ORF">GOEFS_093_00160</name>
</gene>
<evidence type="ECO:0000259" key="1">
    <source>
        <dbReference type="Pfam" id="PF00196"/>
    </source>
</evidence>
<accession>H0R3N6</accession>
<dbReference type="SUPFAM" id="SSF46894">
    <property type="entry name" value="C-terminal effector domain of the bipartite response regulators"/>
    <property type="match status" value="1"/>
</dbReference>
<sequence>MQSDSDTSPTHGDVAATTPVVAVIAEHDILDAAIVALVEKLGYVAVIHDIDTPGARLAGYAVVVVTRSPQRYGLLATLLRYRLATIVGITVSGGKAPTADGIATATGAAQLAAVLSDVANRHQRLIYCETPDETANPRVHLTERELQVLKTYVSGETIAATAINYGITESTVREHYRRVKIRYARAGRTVSNKAHMLLALVDDGWLTTNIAAKTQQIAESAEPPSTVTEVNNA</sequence>
<dbReference type="GO" id="GO:0006355">
    <property type="term" value="P:regulation of DNA-templated transcription"/>
    <property type="evidence" value="ECO:0007669"/>
    <property type="project" value="InterPro"/>
</dbReference>
<evidence type="ECO:0000313" key="2">
    <source>
        <dbReference type="EMBL" id="GAB19687.1"/>
    </source>
</evidence>
<dbReference type="OrthoDB" id="4380708at2"/>
<dbReference type="EMBL" id="BAEH01000093">
    <property type="protein sequence ID" value="GAB19687.1"/>
    <property type="molecule type" value="Genomic_DNA"/>
</dbReference>
<organism evidence="2 3">
    <name type="scientific">Gordonia effusa NBRC 100432</name>
    <dbReference type="NCBI Taxonomy" id="1077974"/>
    <lineage>
        <taxon>Bacteria</taxon>
        <taxon>Bacillati</taxon>
        <taxon>Actinomycetota</taxon>
        <taxon>Actinomycetes</taxon>
        <taxon>Mycobacteriales</taxon>
        <taxon>Gordoniaceae</taxon>
        <taxon>Gordonia</taxon>
    </lineage>
</organism>
<dbReference type="Proteomes" id="UP000035034">
    <property type="component" value="Unassembled WGS sequence"/>
</dbReference>
<protein>
    <submittedName>
        <fullName evidence="2">Putative LuxR family transcriptional regulator</fullName>
    </submittedName>
</protein>
<keyword evidence="3" id="KW-1185">Reference proteome</keyword>
<reference evidence="2 3" key="1">
    <citation type="submission" date="2011-12" db="EMBL/GenBank/DDBJ databases">
        <title>Whole genome shotgun sequence of Gordonia effusa NBRC 100432.</title>
        <authorList>
            <person name="Yoshida I."/>
            <person name="Takarada H."/>
            <person name="Hosoyama A."/>
            <person name="Tsuchikane K."/>
            <person name="Katsumata H."/>
            <person name="Yamazaki S."/>
            <person name="Fujita N."/>
        </authorList>
    </citation>
    <scope>NUCLEOTIDE SEQUENCE [LARGE SCALE GENOMIC DNA]</scope>
    <source>
        <strain evidence="2 3">NBRC 100432</strain>
    </source>
</reference>